<dbReference type="Pfam" id="PF14392">
    <property type="entry name" value="zf-CCHC_4"/>
    <property type="match status" value="1"/>
</dbReference>
<dbReference type="InterPro" id="IPR044808">
    <property type="entry name" value="ERF_plant"/>
</dbReference>
<comment type="caution">
    <text evidence="8">The sequence shown here is derived from an EMBL/GenBank/DDBJ whole genome shotgun (WGS) entry which is preliminary data.</text>
</comment>
<comment type="subcellular location">
    <subcellularLocation>
        <location evidence="1">Nucleus</location>
    </subcellularLocation>
</comment>
<dbReference type="InterPro" id="IPR001471">
    <property type="entry name" value="AP2/ERF_dom"/>
</dbReference>
<protein>
    <recommendedName>
        <fullName evidence="7">AP2/ERF domain-containing protein</fullName>
    </recommendedName>
</protein>
<feature type="compositionally biased region" description="Basic and acidic residues" evidence="6">
    <location>
        <begin position="66"/>
        <end position="75"/>
    </location>
</feature>
<dbReference type="InterPro" id="IPR025836">
    <property type="entry name" value="Zn_knuckle_CX2CX4HX4C"/>
</dbReference>
<evidence type="ECO:0000256" key="2">
    <source>
        <dbReference type="ARBA" id="ARBA00023015"/>
    </source>
</evidence>
<dbReference type="Pfam" id="PF00847">
    <property type="entry name" value="AP2"/>
    <property type="match status" value="1"/>
</dbReference>
<keyword evidence="3" id="KW-0238">DNA-binding</keyword>
<dbReference type="PANTHER" id="PTHR31190">
    <property type="entry name" value="DNA-BINDING DOMAIN"/>
    <property type="match status" value="1"/>
</dbReference>
<name>A0ABR0CZ61_9LAMI</name>
<evidence type="ECO:0000259" key="7">
    <source>
        <dbReference type="PROSITE" id="PS51032"/>
    </source>
</evidence>
<evidence type="ECO:0000256" key="1">
    <source>
        <dbReference type="ARBA" id="ARBA00004123"/>
    </source>
</evidence>
<accession>A0ABR0CZ61</accession>
<feature type="domain" description="AP2/ERF" evidence="7">
    <location>
        <begin position="75"/>
        <end position="133"/>
    </location>
</feature>
<reference evidence="8 9" key="1">
    <citation type="journal article" date="2023" name="bioRxiv">
        <title>Genome report: Whole genome sequence and annotation of Penstemon davidsonii.</title>
        <authorList>
            <person name="Ostevik K.L."/>
            <person name="Alabady M."/>
            <person name="Zhang M."/>
            <person name="Rausher M.D."/>
        </authorList>
    </citation>
    <scope>NUCLEOTIDE SEQUENCE [LARGE SCALE GENOMIC DNA]</scope>
    <source>
        <strain evidence="8">DNT005</strain>
        <tissue evidence="8">Whole leaf</tissue>
    </source>
</reference>
<evidence type="ECO:0000313" key="8">
    <source>
        <dbReference type="EMBL" id="KAK4482334.1"/>
    </source>
</evidence>
<dbReference type="PANTHER" id="PTHR31190:SF72">
    <property type="entry name" value="AP2 DOMAIN CONTAINING PROTEIN, EXPRESSED"/>
    <property type="match status" value="1"/>
</dbReference>
<evidence type="ECO:0000256" key="3">
    <source>
        <dbReference type="ARBA" id="ARBA00023125"/>
    </source>
</evidence>
<dbReference type="Proteomes" id="UP001291926">
    <property type="component" value="Unassembled WGS sequence"/>
</dbReference>
<sequence length="454" mass="51827">MECSSFFQFPFQFQDDQYFYDLSLPFNTNETQEMLLYGVLYEPNSNPSSCKEEDQVNSNSNSNSKTVEEKQKEKAYRGVRRRPWGTYAAEIRDSTRNGARVWLGTFDNAEAAALAYDQAAYSMRGSTAVLNFPVERVKESLREIMKCGVEKGCSPVIALKQRLYSLRKKKLKRNYLTRKITNNDDHKAHGLPLHYLTPENGFKIGSFLGVFVCNDKNSLENGMDFRKKFIRLRVILDIRKPLVSGFWLKQGIWVDFKYEKLGVFCYKCGRIGQNYRTCMFPPPAGNESFGPWLRAWPVNDDSKTGFNLKVVGIRDEQNDCTVLVPVLKAKASLIQSSDVDIYDEMELERPKEEEEAAAASIPMRKLCKRFVLNMTDSMGMLINCGVIFSRVTSADGIEGNWGLFIAMAAYLVHLLLKLIRVIRGSMFLNLVPGDGKPLKDIFILILFLVTFLCF</sequence>
<dbReference type="Gene3D" id="3.30.730.10">
    <property type="entry name" value="AP2/ERF domain"/>
    <property type="match status" value="1"/>
</dbReference>
<organism evidence="8 9">
    <name type="scientific">Penstemon davidsonii</name>
    <dbReference type="NCBI Taxonomy" id="160366"/>
    <lineage>
        <taxon>Eukaryota</taxon>
        <taxon>Viridiplantae</taxon>
        <taxon>Streptophyta</taxon>
        <taxon>Embryophyta</taxon>
        <taxon>Tracheophyta</taxon>
        <taxon>Spermatophyta</taxon>
        <taxon>Magnoliopsida</taxon>
        <taxon>eudicotyledons</taxon>
        <taxon>Gunneridae</taxon>
        <taxon>Pentapetalae</taxon>
        <taxon>asterids</taxon>
        <taxon>lamiids</taxon>
        <taxon>Lamiales</taxon>
        <taxon>Plantaginaceae</taxon>
        <taxon>Cheloneae</taxon>
        <taxon>Penstemon</taxon>
    </lineage>
</organism>
<dbReference type="PROSITE" id="PS51032">
    <property type="entry name" value="AP2_ERF"/>
    <property type="match status" value="1"/>
</dbReference>
<evidence type="ECO:0000256" key="4">
    <source>
        <dbReference type="ARBA" id="ARBA00023163"/>
    </source>
</evidence>
<gene>
    <name evidence="8" type="ORF">RD792_009487</name>
</gene>
<dbReference type="EMBL" id="JAYDYQ010002534">
    <property type="protein sequence ID" value="KAK4482334.1"/>
    <property type="molecule type" value="Genomic_DNA"/>
</dbReference>
<keyword evidence="4" id="KW-0804">Transcription</keyword>
<evidence type="ECO:0000256" key="5">
    <source>
        <dbReference type="ARBA" id="ARBA00023242"/>
    </source>
</evidence>
<evidence type="ECO:0000256" key="6">
    <source>
        <dbReference type="SAM" id="MobiDB-lite"/>
    </source>
</evidence>
<keyword evidence="5" id="KW-0539">Nucleus</keyword>
<keyword evidence="9" id="KW-1185">Reference proteome</keyword>
<dbReference type="InterPro" id="IPR016177">
    <property type="entry name" value="DNA-bd_dom_sf"/>
</dbReference>
<dbReference type="SMART" id="SM00380">
    <property type="entry name" value="AP2"/>
    <property type="match status" value="1"/>
</dbReference>
<dbReference type="PRINTS" id="PR00367">
    <property type="entry name" value="ETHRSPELEMNT"/>
</dbReference>
<evidence type="ECO:0000313" key="9">
    <source>
        <dbReference type="Proteomes" id="UP001291926"/>
    </source>
</evidence>
<proteinExistence type="predicted"/>
<dbReference type="InterPro" id="IPR036955">
    <property type="entry name" value="AP2/ERF_dom_sf"/>
</dbReference>
<dbReference type="SUPFAM" id="SSF54171">
    <property type="entry name" value="DNA-binding domain"/>
    <property type="match status" value="1"/>
</dbReference>
<dbReference type="CDD" id="cd00018">
    <property type="entry name" value="AP2"/>
    <property type="match status" value="1"/>
</dbReference>
<feature type="region of interest" description="Disordered" evidence="6">
    <location>
        <begin position="47"/>
        <end position="75"/>
    </location>
</feature>
<keyword evidence="2" id="KW-0805">Transcription regulation</keyword>